<sequence length="67" mass="7564">MSIANWPFNFALGPFLPPAFHNISWKTFIIFGVLRKTVADVQRKGSLESAMHKGVVVDGERRVYGEE</sequence>
<gene>
    <name evidence="1" type="ORF">LTS18_013962</name>
</gene>
<evidence type="ECO:0000313" key="1">
    <source>
        <dbReference type="EMBL" id="KAK3045359.1"/>
    </source>
</evidence>
<comment type="caution">
    <text evidence="1">The sequence shown here is derived from an EMBL/GenBank/DDBJ whole genome shotgun (WGS) entry which is preliminary data.</text>
</comment>
<name>A0ACC3CWG1_9PEZI</name>
<organism evidence="1 2">
    <name type="scientific">Coniosporium uncinatum</name>
    <dbReference type="NCBI Taxonomy" id="93489"/>
    <lineage>
        <taxon>Eukaryota</taxon>
        <taxon>Fungi</taxon>
        <taxon>Dikarya</taxon>
        <taxon>Ascomycota</taxon>
        <taxon>Pezizomycotina</taxon>
        <taxon>Dothideomycetes</taxon>
        <taxon>Dothideomycetes incertae sedis</taxon>
        <taxon>Coniosporium</taxon>
    </lineage>
</organism>
<proteinExistence type="predicted"/>
<accession>A0ACC3CWG1</accession>
<evidence type="ECO:0000313" key="2">
    <source>
        <dbReference type="Proteomes" id="UP001186974"/>
    </source>
</evidence>
<keyword evidence="2" id="KW-1185">Reference proteome</keyword>
<dbReference type="Proteomes" id="UP001186974">
    <property type="component" value="Unassembled WGS sequence"/>
</dbReference>
<feature type="non-terminal residue" evidence="1">
    <location>
        <position position="67"/>
    </location>
</feature>
<dbReference type="EMBL" id="JAWDJW010010725">
    <property type="protein sequence ID" value="KAK3045359.1"/>
    <property type="molecule type" value="Genomic_DNA"/>
</dbReference>
<protein>
    <submittedName>
        <fullName evidence="1">Uncharacterized protein</fullName>
    </submittedName>
</protein>
<reference evidence="1" key="1">
    <citation type="submission" date="2024-09" db="EMBL/GenBank/DDBJ databases">
        <title>Black Yeasts Isolated from many extreme environments.</title>
        <authorList>
            <person name="Coleine C."/>
            <person name="Stajich J.E."/>
            <person name="Selbmann L."/>
        </authorList>
    </citation>
    <scope>NUCLEOTIDE SEQUENCE</scope>
    <source>
        <strain evidence="1">CCFEE 5737</strain>
    </source>
</reference>